<reference evidence="3 4" key="1">
    <citation type="submission" date="2016-04" db="EMBL/GenBank/DDBJ databases">
        <title>A degradative enzymes factory behind the ericoid mycorrhizal symbiosis.</title>
        <authorList>
            <consortium name="DOE Joint Genome Institute"/>
            <person name="Martino E."/>
            <person name="Morin E."/>
            <person name="Grelet G."/>
            <person name="Kuo A."/>
            <person name="Kohler A."/>
            <person name="Daghino S."/>
            <person name="Barry K."/>
            <person name="Choi C."/>
            <person name="Cichocki N."/>
            <person name="Clum A."/>
            <person name="Copeland A."/>
            <person name="Hainaut M."/>
            <person name="Haridas S."/>
            <person name="Labutti K."/>
            <person name="Lindquist E."/>
            <person name="Lipzen A."/>
            <person name="Khouja H.-R."/>
            <person name="Murat C."/>
            <person name="Ohm R."/>
            <person name="Olson A."/>
            <person name="Spatafora J."/>
            <person name="Veneault-Fourrey C."/>
            <person name="Henrissat B."/>
            <person name="Grigoriev I."/>
            <person name="Martin F."/>
            <person name="Perotto S."/>
        </authorList>
    </citation>
    <scope>NUCLEOTIDE SEQUENCE [LARGE SCALE GENOMIC DNA]</scope>
    <source>
        <strain evidence="3 4">E</strain>
    </source>
</reference>
<feature type="region of interest" description="Disordered" evidence="1">
    <location>
        <begin position="90"/>
        <end position="141"/>
    </location>
</feature>
<dbReference type="RefSeq" id="XP_024731108.1">
    <property type="nucleotide sequence ID" value="XM_024870522.1"/>
</dbReference>
<dbReference type="EMBL" id="KZ613866">
    <property type="protein sequence ID" value="PMD54204.1"/>
    <property type="molecule type" value="Genomic_DNA"/>
</dbReference>
<dbReference type="InParanoid" id="A0A2J6STU8"/>
<dbReference type="AlphaFoldDB" id="A0A2J6STU8"/>
<evidence type="ECO:0000313" key="4">
    <source>
        <dbReference type="Proteomes" id="UP000235371"/>
    </source>
</evidence>
<keyword evidence="2" id="KW-1133">Transmembrane helix</keyword>
<dbReference type="Proteomes" id="UP000235371">
    <property type="component" value="Unassembled WGS sequence"/>
</dbReference>
<sequence>MLCWGEEVDPRIYKSLRLDHQNRNLLSRPRRHFALLRVPFSDPRCLDYSFLYMDSALHDIAVVYTPLQAGDDFDEYGYVGFNAYDVGMAHESSDPPASSPSLSGTLTTKSVADGTGRSSGSAVNSSTAGSTPSNNAMANPGNITSTSFTSSTLSGSSTSIPTMSVVSAAKGILMTTIAIAVMVPFSILAFAGMFYMWWRYRWQRKNNCHAHEMGTHVANEYELDSKHVRKVKMGVLSGNARRISVYAVLPANGRG</sequence>
<keyword evidence="4" id="KW-1185">Reference proteome</keyword>
<feature type="compositionally biased region" description="Low complexity" evidence="1">
    <location>
        <begin position="94"/>
        <end position="103"/>
    </location>
</feature>
<evidence type="ECO:0000256" key="2">
    <source>
        <dbReference type="SAM" id="Phobius"/>
    </source>
</evidence>
<evidence type="ECO:0000256" key="1">
    <source>
        <dbReference type="SAM" id="MobiDB-lite"/>
    </source>
</evidence>
<keyword evidence="2" id="KW-0812">Transmembrane</keyword>
<dbReference type="GeneID" id="36578604"/>
<feature type="transmembrane region" description="Helical" evidence="2">
    <location>
        <begin position="172"/>
        <end position="197"/>
    </location>
</feature>
<protein>
    <submittedName>
        <fullName evidence="3">Uncharacterized protein</fullName>
    </submittedName>
</protein>
<organism evidence="3 4">
    <name type="scientific">Hyaloscypha bicolor E</name>
    <dbReference type="NCBI Taxonomy" id="1095630"/>
    <lineage>
        <taxon>Eukaryota</taxon>
        <taxon>Fungi</taxon>
        <taxon>Dikarya</taxon>
        <taxon>Ascomycota</taxon>
        <taxon>Pezizomycotina</taxon>
        <taxon>Leotiomycetes</taxon>
        <taxon>Helotiales</taxon>
        <taxon>Hyaloscyphaceae</taxon>
        <taxon>Hyaloscypha</taxon>
        <taxon>Hyaloscypha bicolor</taxon>
    </lineage>
</organism>
<name>A0A2J6STU8_9HELO</name>
<keyword evidence="2" id="KW-0472">Membrane</keyword>
<accession>A0A2J6STU8</accession>
<evidence type="ECO:0000313" key="3">
    <source>
        <dbReference type="EMBL" id="PMD54204.1"/>
    </source>
</evidence>
<feature type="compositionally biased region" description="Polar residues" evidence="1">
    <location>
        <begin position="104"/>
        <end position="141"/>
    </location>
</feature>
<proteinExistence type="predicted"/>
<gene>
    <name evidence="3" type="ORF">K444DRAFT_137717</name>
</gene>